<dbReference type="Pfam" id="PF00781">
    <property type="entry name" value="DAGK_cat"/>
    <property type="match status" value="1"/>
</dbReference>
<evidence type="ECO:0000256" key="4">
    <source>
        <dbReference type="ARBA" id="ARBA00022741"/>
    </source>
</evidence>
<name>A0ABN2CVB2_9ACTN</name>
<keyword evidence="7" id="KW-0444">Lipid biosynthesis</keyword>
<evidence type="ECO:0000256" key="8">
    <source>
        <dbReference type="ARBA" id="ARBA00023264"/>
    </source>
</evidence>
<dbReference type="GO" id="GO:0016301">
    <property type="term" value="F:kinase activity"/>
    <property type="evidence" value="ECO:0007669"/>
    <property type="project" value="UniProtKB-KW"/>
</dbReference>
<reference evidence="10 11" key="1">
    <citation type="journal article" date="2019" name="Int. J. Syst. Evol. Microbiol.">
        <title>The Global Catalogue of Microorganisms (GCM) 10K type strain sequencing project: providing services to taxonomists for standard genome sequencing and annotation.</title>
        <authorList>
            <consortium name="The Broad Institute Genomics Platform"/>
            <consortium name="The Broad Institute Genome Sequencing Center for Infectious Disease"/>
            <person name="Wu L."/>
            <person name="Ma J."/>
        </authorList>
    </citation>
    <scope>NUCLEOTIDE SEQUENCE [LARGE SCALE GENOMIC DNA]</scope>
    <source>
        <strain evidence="10 11">JCM 15933</strain>
    </source>
</reference>
<keyword evidence="3" id="KW-0808">Transferase</keyword>
<comment type="caution">
    <text evidence="10">The sequence shown here is derived from an EMBL/GenBank/DDBJ whole genome shotgun (WGS) entry which is preliminary data.</text>
</comment>
<dbReference type="InterPro" id="IPR001206">
    <property type="entry name" value="Diacylglycerol_kinase_cat_dom"/>
</dbReference>
<evidence type="ECO:0000256" key="7">
    <source>
        <dbReference type="ARBA" id="ARBA00023209"/>
    </source>
</evidence>
<evidence type="ECO:0000256" key="3">
    <source>
        <dbReference type="ARBA" id="ARBA00022679"/>
    </source>
</evidence>
<keyword evidence="8" id="KW-1208">Phospholipid metabolism</keyword>
<dbReference type="InterPro" id="IPR050187">
    <property type="entry name" value="Lipid_Phosphate_FormReg"/>
</dbReference>
<dbReference type="EMBL" id="BAAAQD010000035">
    <property type="protein sequence ID" value="GAA1565005.1"/>
    <property type="molecule type" value="Genomic_DNA"/>
</dbReference>
<dbReference type="InterPro" id="IPR016064">
    <property type="entry name" value="NAD/diacylglycerol_kinase_sf"/>
</dbReference>
<evidence type="ECO:0000256" key="2">
    <source>
        <dbReference type="ARBA" id="ARBA00005983"/>
    </source>
</evidence>
<dbReference type="Pfam" id="PF19279">
    <property type="entry name" value="YegS_C"/>
    <property type="match status" value="1"/>
</dbReference>
<keyword evidence="6" id="KW-0067">ATP-binding</keyword>
<organism evidence="10 11">
    <name type="scientific">Dactylosporangium maewongense</name>
    <dbReference type="NCBI Taxonomy" id="634393"/>
    <lineage>
        <taxon>Bacteria</taxon>
        <taxon>Bacillati</taxon>
        <taxon>Actinomycetota</taxon>
        <taxon>Actinomycetes</taxon>
        <taxon>Micromonosporales</taxon>
        <taxon>Micromonosporaceae</taxon>
        <taxon>Dactylosporangium</taxon>
    </lineage>
</organism>
<dbReference type="InterPro" id="IPR017438">
    <property type="entry name" value="ATP-NAD_kinase_N"/>
</dbReference>
<sequence length="305" mass="31564">MTGVVSGWAPYGGRVLVVTNELAGRTEAEAVESVLGVLRETGDVETMTCGHAGDVDRILDARRGRRLVVVGGDGSLHTMVGALLRRGEAATCEVALIPLGTGNDFARGVGIPVDDLHAAARIAAAGIAGPIDLIVADGDGVVINAVHVGAGAEAALKARPLKKHLKIAAFPIGAVLAGFTASGWRLRVTVDGTVVSRGRRRVLMAGLSNAPTIAGGTGELAPVADPTDGLADITVSFAVGPLARVGYALALRKGRHPGRDDVIHRRGRDIHIEGDPFHVNADGELAGPFRSRRWTVAQGAWLLVR</sequence>
<dbReference type="Gene3D" id="2.60.200.40">
    <property type="match status" value="1"/>
</dbReference>
<dbReference type="SUPFAM" id="SSF111331">
    <property type="entry name" value="NAD kinase/diacylglycerol kinase-like"/>
    <property type="match status" value="1"/>
</dbReference>
<keyword evidence="4" id="KW-0547">Nucleotide-binding</keyword>
<dbReference type="PANTHER" id="PTHR12358:SF54">
    <property type="entry name" value="SPHINGOSINE KINASE RELATED PROTEIN"/>
    <property type="match status" value="1"/>
</dbReference>
<dbReference type="PROSITE" id="PS50146">
    <property type="entry name" value="DAGK"/>
    <property type="match status" value="1"/>
</dbReference>
<gene>
    <name evidence="10" type="ORF">GCM10009827_103230</name>
</gene>
<dbReference type="InterPro" id="IPR045540">
    <property type="entry name" value="YegS/DAGK_C"/>
</dbReference>
<keyword evidence="7" id="KW-0594">Phospholipid biosynthesis</keyword>
<comment type="cofactor">
    <cofactor evidence="1">
        <name>Mg(2+)</name>
        <dbReference type="ChEBI" id="CHEBI:18420"/>
    </cofactor>
</comment>
<accession>A0ABN2CVB2</accession>
<keyword evidence="5 10" id="KW-0418">Kinase</keyword>
<evidence type="ECO:0000313" key="11">
    <source>
        <dbReference type="Proteomes" id="UP001501470"/>
    </source>
</evidence>
<protein>
    <submittedName>
        <fullName evidence="10">Diacylglycerol kinase family lipid kinase</fullName>
    </submittedName>
</protein>
<dbReference type="Proteomes" id="UP001501470">
    <property type="component" value="Unassembled WGS sequence"/>
</dbReference>
<evidence type="ECO:0000256" key="1">
    <source>
        <dbReference type="ARBA" id="ARBA00001946"/>
    </source>
</evidence>
<dbReference type="RefSeq" id="WP_344512867.1">
    <property type="nucleotide sequence ID" value="NZ_BAAAQD010000035.1"/>
</dbReference>
<dbReference type="PANTHER" id="PTHR12358">
    <property type="entry name" value="SPHINGOSINE KINASE"/>
    <property type="match status" value="1"/>
</dbReference>
<proteinExistence type="inferred from homology"/>
<feature type="domain" description="DAGKc" evidence="9">
    <location>
        <begin position="10"/>
        <end position="140"/>
    </location>
</feature>
<evidence type="ECO:0000256" key="5">
    <source>
        <dbReference type="ARBA" id="ARBA00022777"/>
    </source>
</evidence>
<dbReference type="SMART" id="SM00046">
    <property type="entry name" value="DAGKc"/>
    <property type="match status" value="1"/>
</dbReference>
<dbReference type="Gene3D" id="3.40.50.10330">
    <property type="entry name" value="Probable inorganic polyphosphate/atp-NAD kinase, domain 1"/>
    <property type="match status" value="1"/>
</dbReference>
<keyword evidence="11" id="KW-1185">Reference proteome</keyword>
<comment type="similarity">
    <text evidence="2">Belongs to the diacylglycerol/lipid kinase family.</text>
</comment>
<evidence type="ECO:0000259" key="9">
    <source>
        <dbReference type="PROSITE" id="PS50146"/>
    </source>
</evidence>
<keyword evidence="7" id="KW-0443">Lipid metabolism</keyword>
<evidence type="ECO:0000256" key="6">
    <source>
        <dbReference type="ARBA" id="ARBA00022840"/>
    </source>
</evidence>
<evidence type="ECO:0000313" key="10">
    <source>
        <dbReference type="EMBL" id="GAA1565005.1"/>
    </source>
</evidence>